<dbReference type="Gene3D" id="1.10.1740.10">
    <property type="match status" value="1"/>
</dbReference>
<dbReference type="InterPro" id="IPR013325">
    <property type="entry name" value="RNA_pol_sigma_r2"/>
</dbReference>
<sequence length="200" mass="23511">MVDKFANYAPHNVTDEELVKLFLESGENRYFEKLYDRYVLKVFKKCLSLTRDASKAEDITHDVFLKLVFKMNTFKKGAKFSTWLYTVTYNHCMDLMRSKRKKVIIVHAEDADCIEHVDLDSAFTTEEVNTKILKQALDKLPAEEKALLYMKYMDDRSIRHIATTSQITESAVKMRLLRSREKLRIIYLEISYAVNFGQEL</sequence>
<dbReference type="InterPro" id="IPR013324">
    <property type="entry name" value="RNA_pol_sigma_r3/r4-like"/>
</dbReference>
<evidence type="ECO:0000256" key="4">
    <source>
        <dbReference type="ARBA" id="ARBA00023125"/>
    </source>
</evidence>
<dbReference type="InterPro" id="IPR014284">
    <property type="entry name" value="RNA_pol_sigma-70_dom"/>
</dbReference>
<reference evidence="8" key="1">
    <citation type="submission" date="2022-01" db="EMBL/GenBank/DDBJ databases">
        <title>Novel species in genus Dyadobacter.</title>
        <authorList>
            <person name="Ma C."/>
        </authorList>
    </citation>
    <scope>NUCLEOTIDE SEQUENCE</scope>
    <source>
        <strain evidence="8">CY357</strain>
    </source>
</reference>
<protein>
    <submittedName>
        <fullName evidence="8">RNA polymerase sigma factor</fullName>
    </submittedName>
</protein>
<evidence type="ECO:0000256" key="3">
    <source>
        <dbReference type="ARBA" id="ARBA00023082"/>
    </source>
</evidence>
<dbReference type="Pfam" id="PF08281">
    <property type="entry name" value="Sigma70_r4_2"/>
    <property type="match status" value="1"/>
</dbReference>
<comment type="similarity">
    <text evidence="1">Belongs to the sigma-70 factor family. ECF subfamily.</text>
</comment>
<dbReference type="Gene3D" id="1.10.10.10">
    <property type="entry name" value="Winged helix-like DNA-binding domain superfamily/Winged helix DNA-binding domain"/>
    <property type="match status" value="1"/>
</dbReference>
<dbReference type="GO" id="GO:0003677">
    <property type="term" value="F:DNA binding"/>
    <property type="evidence" value="ECO:0007669"/>
    <property type="project" value="UniProtKB-KW"/>
</dbReference>
<dbReference type="Pfam" id="PF04542">
    <property type="entry name" value="Sigma70_r2"/>
    <property type="match status" value="1"/>
</dbReference>
<evidence type="ECO:0000259" key="6">
    <source>
        <dbReference type="Pfam" id="PF04542"/>
    </source>
</evidence>
<evidence type="ECO:0000256" key="1">
    <source>
        <dbReference type="ARBA" id="ARBA00010641"/>
    </source>
</evidence>
<proteinExistence type="inferred from homology"/>
<evidence type="ECO:0000313" key="8">
    <source>
        <dbReference type="EMBL" id="MCF2499493.1"/>
    </source>
</evidence>
<evidence type="ECO:0000256" key="5">
    <source>
        <dbReference type="ARBA" id="ARBA00023163"/>
    </source>
</evidence>
<dbReference type="SUPFAM" id="SSF88946">
    <property type="entry name" value="Sigma2 domain of RNA polymerase sigma factors"/>
    <property type="match status" value="1"/>
</dbReference>
<keyword evidence="4" id="KW-0238">DNA-binding</keyword>
<dbReference type="PANTHER" id="PTHR43133">
    <property type="entry name" value="RNA POLYMERASE ECF-TYPE SIGMA FACTO"/>
    <property type="match status" value="1"/>
</dbReference>
<comment type="caution">
    <text evidence="8">The sequence shown here is derived from an EMBL/GenBank/DDBJ whole genome shotgun (WGS) entry which is preliminary data.</text>
</comment>
<dbReference type="EMBL" id="JAKFFV010000008">
    <property type="protein sequence ID" value="MCF2499493.1"/>
    <property type="molecule type" value="Genomic_DNA"/>
</dbReference>
<name>A0A9X1TUK4_9BACT</name>
<dbReference type="InterPro" id="IPR013249">
    <property type="entry name" value="RNA_pol_sigma70_r4_t2"/>
</dbReference>
<dbReference type="NCBIfam" id="TIGR02937">
    <property type="entry name" value="sigma70-ECF"/>
    <property type="match status" value="1"/>
</dbReference>
<dbReference type="AlphaFoldDB" id="A0A9X1TUK4"/>
<keyword evidence="2" id="KW-0805">Transcription regulation</keyword>
<keyword evidence="5" id="KW-0804">Transcription</keyword>
<evidence type="ECO:0000256" key="2">
    <source>
        <dbReference type="ARBA" id="ARBA00023015"/>
    </source>
</evidence>
<feature type="domain" description="RNA polymerase sigma-70 region 2" evidence="6">
    <location>
        <begin position="34"/>
        <end position="101"/>
    </location>
</feature>
<dbReference type="InterPro" id="IPR039425">
    <property type="entry name" value="RNA_pol_sigma-70-like"/>
</dbReference>
<feature type="domain" description="RNA polymerase sigma factor 70 region 4 type 2" evidence="7">
    <location>
        <begin position="132"/>
        <end position="183"/>
    </location>
</feature>
<dbReference type="GO" id="GO:0016987">
    <property type="term" value="F:sigma factor activity"/>
    <property type="evidence" value="ECO:0007669"/>
    <property type="project" value="UniProtKB-KW"/>
</dbReference>
<organism evidence="8 9">
    <name type="scientific">Dyadobacter chenhuakuii</name>
    <dbReference type="NCBI Taxonomy" id="2909339"/>
    <lineage>
        <taxon>Bacteria</taxon>
        <taxon>Pseudomonadati</taxon>
        <taxon>Bacteroidota</taxon>
        <taxon>Cytophagia</taxon>
        <taxon>Cytophagales</taxon>
        <taxon>Spirosomataceae</taxon>
        <taxon>Dyadobacter</taxon>
    </lineage>
</organism>
<gene>
    <name evidence="8" type="ORF">L0661_14305</name>
</gene>
<dbReference type="InterPro" id="IPR007627">
    <property type="entry name" value="RNA_pol_sigma70_r2"/>
</dbReference>
<dbReference type="CDD" id="cd06171">
    <property type="entry name" value="Sigma70_r4"/>
    <property type="match status" value="1"/>
</dbReference>
<dbReference type="InterPro" id="IPR036388">
    <property type="entry name" value="WH-like_DNA-bd_sf"/>
</dbReference>
<accession>A0A9X1TUK4</accession>
<dbReference type="PANTHER" id="PTHR43133:SF8">
    <property type="entry name" value="RNA POLYMERASE SIGMA FACTOR HI_1459-RELATED"/>
    <property type="match status" value="1"/>
</dbReference>
<evidence type="ECO:0000259" key="7">
    <source>
        <dbReference type="Pfam" id="PF08281"/>
    </source>
</evidence>
<dbReference type="RefSeq" id="WP_235178253.1">
    <property type="nucleotide sequence ID" value="NZ_JAKFFV010000008.1"/>
</dbReference>
<keyword evidence="3" id="KW-0731">Sigma factor</keyword>
<evidence type="ECO:0000313" key="9">
    <source>
        <dbReference type="Proteomes" id="UP001139411"/>
    </source>
</evidence>
<dbReference type="SUPFAM" id="SSF88659">
    <property type="entry name" value="Sigma3 and sigma4 domains of RNA polymerase sigma factors"/>
    <property type="match status" value="1"/>
</dbReference>
<dbReference type="Proteomes" id="UP001139411">
    <property type="component" value="Unassembled WGS sequence"/>
</dbReference>
<dbReference type="GO" id="GO:0006352">
    <property type="term" value="P:DNA-templated transcription initiation"/>
    <property type="evidence" value="ECO:0007669"/>
    <property type="project" value="InterPro"/>
</dbReference>